<keyword evidence="1" id="KW-1185">Reference proteome</keyword>
<dbReference type="Proteomes" id="UP001732720">
    <property type="component" value="Chromosome 3"/>
</dbReference>
<sequence length="1378" mass="160561">MDEVEQDQHEARLKELFDSFDTTGTGSLGQEELTDLCHMLSLEEVAPLLHQTLLQDNLLGRVHFDQFKEALILILSRTLSSEEQFQEPDCSLEAQPKYVRGGKRYGRRSLPEFQESVEEFAEVTVIEPLDEEAQPSHIPAGDCNEHWKIQHSEEYEAEGQLRFWNPDDLNASQTGSSPPQDWIEEKLQEVCEDLGITRDGHLNRKKLVSICEQYGLQNVDGEMLEEVFHNLDPDGTMSVEHFFYGLFKNGKSLTPSASTPYRQLKRHLSMQSFDESGRRTTTPSAMTSTTGFRVFSCLDDGMGQASVEKILDTWQEEGIENSQEILKALDFSLDGNVNLTELTLALENELLVTKNSIHQAALASFKAEIRHLLERVDQVVREKEKLRSDLDKAEKLKSLMASEVDDHHAAIERRNEYNLRKLDEEYKERIAALKNELRREREQTLQQVGKQRSELEQEMEKAKTEENYIRDRLALSLKENSRLENELLENAEKLAEYESLTNKLQRNLENVLAEKFGDLDPSSAEFFLQEERLTQMRNEYEQQCRVLQDQVDELQSELEEYRAQGKVFRHPLKNSLSEEFDVNGGAIEPDQGLGSEECNPLNMSIEAELVIEQMKEQHHRDLCRLKLELEDKVHHYEKQLDETRISCAKEQETLRQKYEHEMHTLEKQISDLKSEISDLQSQAMVLKEAHRETSCRHEEEKKQLQMAFDEEKTRLREELRLHHELELKARLEQVEEGFRQEREGLAQSSTWTEEKVRGLTRDLEQCHQEQLQCLVEKHTLEREELRKELLEKHQRELQEGRYESEKLQEENSILRNEITTLNEEDSISNLKLGTLNGSQEELWQKIETVKQEKATIQKMVGNLKKQISDLKLKNQQLDSENTELSQKNSQNQEDLQDLNQRLAAVLRQKEKEPGNSSLEEWEQEKSNLKKELERHKVQSSMLVSSLEAELSEVKIQTHIVEQENLLLKDELEKMKQLHKCPDLSDFQQKISSVLSYNEKLQKEKEALSEELNSCVDKLAKSSLLEHKIATMKQEQKSWEQQSDSLKSQLVASQEKVQSLEKTLQKANLQLSQIKSDLQVTQQEKEALKQEVMSLQKQLQNASDKNWAPEIATHPSGLHNQQERLSWDKLDHLMNKEQQLLWHESERLQTVVENTKAELTHSQEKVRQLESSLLPPKHQKHLNPSGTMKPTEQEKLNLKRECEQFQKERSPTIRKVSQMNSLEQELETIHLENEGLKKKQVKLDERLMEMQHLRSTVMHSPSPRWDLQLLQQQACPMVPREQFLQLQHQLLQAERRNQHLQEELNSRTSETNPPQGSQQQLVTVMEERMLEVEQKLKLVKRLLQEKVNQLKEQVSLPSHFCPSTSHSSFNSSLSSLCCH</sequence>
<evidence type="ECO:0000313" key="2">
    <source>
        <dbReference type="RefSeq" id="XP_073924108.1"/>
    </source>
</evidence>
<organism evidence="1 2">
    <name type="scientific">Castor canadensis</name>
    <name type="common">American beaver</name>
    <dbReference type="NCBI Taxonomy" id="51338"/>
    <lineage>
        <taxon>Eukaryota</taxon>
        <taxon>Metazoa</taxon>
        <taxon>Chordata</taxon>
        <taxon>Craniata</taxon>
        <taxon>Vertebrata</taxon>
        <taxon>Euteleostomi</taxon>
        <taxon>Mammalia</taxon>
        <taxon>Eutheria</taxon>
        <taxon>Euarchontoglires</taxon>
        <taxon>Glires</taxon>
        <taxon>Rodentia</taxon>
        <taxon>Castorimorpha</taxon>
        <taxon>Castoridae</taxon>
        <taxon>Castor</taxon>
    </lineage>
</organism>
<dbReference type="RefSeq" id="XP_073924108.1">
    <property type="nucleotide sequence ID" value="XM_074068007.1"/>
</dbReference>
<protein>
    <submittedName>
        <fullName evidence="2">Ninein isoform X7</fullName>
    </submittedName>
</protein>
<name>A0AC58M3X4_CASCN</name>
<gene>
    <name evidence="2" type="primary">Nin</name>
</gene>
<reference evidence="2" key="1">
    <citation type="submission" date="2025-08" db="UniProtKB">
        <authorList>
            <consortium name="RefSeq"/>
        </authorList>
    </citation>
    <scope>IDENTIFICATION</scope>
</reference>
<proteinExistence type="predicted"/>
<accession>A0AC58M3X4</accession>
<evidence type="ECO:0000313" key="1">
    <source>
        <dbReference type="Proteomes" id="UP001732720"/>
    </source>
</evidence>